<dbReference type="SMART" id="SM00248">
    <property type="entry name" value="ANK"/>
    <property type="match status" value="6"/>
</dbReference>
<organism evidence="5">
    <name type="scientific">Chromera velia CCMP2878</name>
    <dbReference type="NCBI Taxonomy" id="1169474"/>
    <lineage>
        <taxon>Eukaryota</taxon>
        <taxon>Sar</taxon>
        <taxon>Alveolata</taxon>
        <taxon>Colpodellida</taxon>
        <taxon>Chromeraceae</taxon>
        <taxon>Chromera</taxon>
    </lineage>
</organism>
<gene>
    <name evidence="5" type="ORF">Cvel_4863</name>
</gene>
<dbReference type="GO" id="GO:0085020">
    <property type="term" value="P:protein K6-linked ubiquitination"/>
    <property type="evidence" value="ECO:0007669"/>
    <property type="project" value="TreeGrafter"/>
</dbReference>
<feature type="repeat" description="ANK" evidence="3">
    <location>
        <begin position="257"/>
        <end position="289"/>
    </location>
</feature>
<feature type="compositionally biased region" description="Polar residues" evidence="4">
    <location>
        <begin position="47"/>
        <end position="56"/>
    </location>
</feature>
<dbReference type="EMBL" id="CDMZ01001325">
    <property type="protein sequence ID" value="CEM30821.1"/>
    <property type="molecule type" value="Genomic_DNA"/>
</dbReference>
<evidence type="ECO:0000256" key="1">
    <source>
        <dbReference type="ARBA" id="ARBA00022737"/>
    </source>
</evidence>
<dbReference type="Pfam" id="PF12796">
    <property type="entry name" value="Ank_2"/>
    <property type="match status" value="2"/>
</dbReference>
<dbReference type="PRINTS" id="PR01415">
    <property type="entry name" value="ANKYRIN"/>
</dbReference>
<evidence type="ECO:0000256" key="4">
    <source>
        <dbReference type="SAM" id="MobiDB-lite"/>
    </source>
</evidence>
<proteinExistence type="predicted"/>
<dbReference type="InterPro" id="IPR036770">
    <property type="entry name" value="Ankyrin_rpt-contain_sf"/>
</dbReference>
<keyword evidence="2 3" id="KW-0040">ANK repeat</keyword>
<evidence type="ECO:0000256" key="2">
    <source>
        <dbReference type="ARBA" id="ARBA00023043"/>
    </source>
</evidence>
<dbReference type="PROSITE" id="PS50297">
    <property type="entry name" value="ANK_REP_REGION"/>
    <property type="match status" value="4"/>
</dbReference>
<protein>
    <submittedName>
        <fullName evidence="5">Uncharacterized protein</fullName>
    </submittedName>
</protein>
<feature type="repeat" description="ANK" evidence="3">
    <location>
        <begin position="191"/>
        <end position="223"/>
    </location>
</feature>
<name>A0A0G4GLC6_9ALVE</name>
<dbReference type="InterPro" id="IPR002110">
    <property type="entry name" value="Ankyrin_rpt"/>
</dbReference>
<feature type="region of interest" description="Disordered" evidence="4">
    <location>
        <begin position="506"/>
        <end position="566"/>
    </location>
</feature>
<accession>A0A0G4GLC6</accession>
<feature type="repeat" description="ANK" evidence="3">
    <location>
        <begin position="224"/>
        <end position="256"/>
    </location>
</feature>
<feature type="region of interest" description="Disordered" evidence="4">
    <location>
        <begin position="36"/>
        <end position="84"/>
    </location>
</feature>
<dbReference type="Pfam" id="PF13637">
    <property type="entry name" value="Ank_4"/>
    <property type="match status" value="1"/>
</dbReference>
<dbReference type="PANTHER" id="PTHR24171">
    <property type="entry name" value="ANKYRIN REPEAT DOMAIN-CONTAINING PROTEIN 39-RELATED"/>
    <property type="match status" value="1"/>
</dbReference>
<evidence type="ECO:0000313" key="5">
    <source>
        <dbReference type="EMBL" id="CEM30821.1"/>
    </source>
</evidence>
<dbReference type="PhylomeDB" id="A0A0G4GLC6"/>
<dbReference type="GO" id="GO:0004842">
    <property type="term" value="F:ubiquitin-protein transferase activity"/>
    <property type="evidence" value="ECO:0007669"/>
    <property type="project" value="TreeGrafter"/>
</dbReference>
<dbReference type="PROSITE" id="PS50088">
    <property type="entry name" value="ANK_REPEAT"/>
    <property type="match status" value="5"/>
</dbReference>
<dbReference type="AlphaFoldDB" id="A0A0G4GLC6"/>
<evidence type="ECO:0000256" key="3">
    <source>
        <dbReference type="PROSITE-ProRule" id="PRU00023"/>
    </source>
</evidence>
<dbReference type="SUPFAM" id="SSF48403">
    <property type="entry name" value="Ankyrin repeat"/>
    <property type="match status" value="1"/>
</dbReference>
<feature type="compositionally biased region" description="Low complexity" evidence="4">
    <location>
        <begin position="102"/>
        <end position="115"/>
    </location>
</feature>
<dbReference type="PANTHER" id="PTHR24171:SF9">
    <property type="entry name" value="ANKYRIN REPEAT DOMAIN-CONTAINING PROTEIN 39"/>
    <property type="match status" value="1"/>
</dbReference>
<feature type="region of interest" description="Disordered" evidence="4">
    <location>
        <begin position="102"/>
        <end position="126"/>
    </location>
</feature>
<feature type="repeat" description="ANK" evidence="3">
    <location>
        <begin position="290"/>
        <end position="322"/>
    </location>
</feature>
<feature type="repeat" description="ANK" evidence="3">
    <location>
        <begin position="369"/>
        <end position="401"/>
    </location>
</feature>
<sequence length="594" mass="61094">MSRFHMPDQPDEFEIRCHQLHEQMRAIIEREALAAANSAAESETDATQSNTCNTTVGGPVSLEVPSHSEASSPVKKSCENGPQASVLGSVASTRSCTRGYSSPSSALCSSSVPPSVELPETPKASAARPPVPMLVLPGVISKESGRRPYADAPPVRHVPERDMIRAAEMGDAQTVRTAVFSGTNPNAKDATGSTALHYAAKGGHKETVQLLLQHRANVKLVNRDGRTALHLACLPGFEEIVEWLLQAGADANGKTKFGSAGLHWAAARGHTAVVRSLLTHGAAVDLPNENDATALLSAAFCGHLEVVRILLAHGARLTATNAKEMTALHLAASRKHGAVVEEIINAYEASKGLIVEGQTGHILDTTDKVGDTALHKAASSGCDRSALALLAAGAKTSIRNNAGALPLDIARTLDEQKVGEVLEDHTAALAAGAVPKDPVAKPAGASASASTLTFGSSPSYVGGAGNNKAREVPAAKVGQSNASSWETSDGATTWVEIQSIAGGLSEMGGADEWTAPASRKAPVVPDLPVSSGGKGRASSSSRGSRETALHRAASSSSSSQSEERRFGGVRGGLLGLTLALLPGASRTVAAASSS</sequence>
<reference evidence="5" key="1">
    <citation type="submission" date="2014-11" db="EMBL/GenBank/DDBJ databases">
        <authorList>
            <person name="Otto D Thomas"/>
            <person name="Naeem Raeece"/>
        </authorList>
    </citation>
    <scope>NUCLEOTIDE SEQUENCE</scope>
</reference>
<dbReference type="Gene3D" id="1.25.40.20">
    <property type="entry name" value="Ankyrin repeat-containing domain"/>
    <property type="match status" value="3"/>
</dbReference>
<dbReference type="VEuPathDB" id="CryptoDB:Cvel_4863"/>
<keyword evidence="1" id="KW-0677">Repeat</keyword>